<name>A0A0E9TMV1_ANGAN</name>
<dbReference type="EMBL" id="GBXM01054509">
    <property type="protein sequence ID" value="JAH54068.1"/>
    <property type="molecule type" value="Transcribed_RNA"/>
</dbReference>
<reference evidence="1" key="2">
    <citation type="journal article" date="2015" name="Fish Shellfish Immunol.">
        <title>Early steps in the European eel (Anguilla anguilla)-Vibrio vulnificus interaction in the gills: Role of the RtxA13 toxin.</title>
        <authorList>
            <person name="Callol A."/>
            <person name="Pajuelo D."/>
            <person name="Ebbesson L."/>
            <person name="Teles M."/>
            <person name="MacKenzie S."/>
            <person name="Amaro C."/>
        </authorList>
    </citation>
    <scope>NUCLEOTIDE SEQUENCE</scope>
</reference>
<dbReference type="AlphaFoldDB" id="A0A0E9TMV1"/>
<organism evidence="1">
    <name type="scientific">Anguilla anguilla</name>
    <name type="common">European freshwater eel</name>
    <name type="synonym">Muraena anguilla</name>
    <dbReference type="NCBI Taxonomy" id="7936"/>
    <lineage>
        <taxon>Eukaryota</taxon>
        <taxon>Metazoa</taxon>
        <taxon>Chordata</taxon>
        <taxon>Craniata</taxon>
        <taxon>Vertebrata</taxon>
        <taxon>Euteleostomi</taxon>
        <taxon>Actinopterygii</taxon>
        <taxon>Neopterygii</taxon>
        <taxon>Teleostei</taxon>
        <taxon>Anguilliformes</taxon>
        <taxon>Anguillidae</taxon>
        <taxon>Anguilla</taxon>
    </lineage>
</organism>
<sequence length="36" mass="4394">MCINDRETQSYQPRKVLEQYATYIPEQEQVLQFRTS</sequence>
<protein>
    <submittedName>
        <fullName evidence="1">Uncharacterized protein</fullName>
    </submittedName>
</protein>
<proteinExistence type="predicted"/>
<accession>A0A0E9TMV1</accession>
<evidence type="ECO:0000313" key="1">
    <source>
        <dbReference type="EMBL" id="JAH54068.1"/>
    </source>
</evidence>
<reference evidence="1" key="1">
    <citation type="submission" date="2014-11" db="EMBL/GenBank/DDBJ databases">
        <authorList>
            <person name="Amaro Gonzalez C."/>
        </authorList>
    </citation>
    <scope>NUCLEOTIDE SEQUENCE</scope>
</reference>